<sequence>MRPEEVVGTFNIHQSNIKGVCPTCIQGLNNPDVAPGIFKQFSERFPNLTIKVTSEVVEGVRPVGRLDFVIQNGKYID</sequence>
<proteinExistence type="predicted"/>
<dbReference type="EMBL" id="JAARXI010000010">
    <property type="protein sequence ID" value="MBC2118060.1"/>
    <property type="molecule type" value="Genomic_DNA"/>
</dbReference>
<name>A0A7X1D0C2_9LIST</name>
<comment type="caution">
    <text evidence="1">The sequence shown here is derived from an EMBL/GenBank/DDBJ whole genome shotgun (WGS) entry which is preliminary data.</text>
</comment>
<dbReference type="Proteomes" id="UP000529446">
    <property type="component" value="Unassembled WGS sequence"/>
</dbReference>
<evidence type="ECO:0000313" key="1">
    <source>
        <dbReference type="EMBL" id="MBC2118060.1"/>
    </source>
</evidence>
<dbReference type="AlphaFoldDB" id="A0A7X1D0C2"/>
<organism evidence="1 2">
    <name type="scientific">Listeria booriae</name>
    <dbReference type="NCBI Taxonomy" id="1552123"/>
    <lineage>
        <taxon>Bacteria</taxon>
        <taxon>Bacillati</taxon>
        <taxon>Bacillota</taxon>
        <taxon>Bacilli</taxon>
        <taxon>Bacillales</taxon>
        <taxon>Listeriaceae</taxon>
        <taxon>Listeria</taxon>
    </lineage>
</organism>
<reference evidence="1 2" key="1">
    <citation type="submission" date="2020-03" db="EMBL/GenBank/DDBJ databases">
        <title>Soil Listeria distribution.</title>
        <authorList>
            <person name="Liao J."/>
            <person name="Wiedmann M."/>
        </authorList>
    </citation>
    <scope>NUCLEOTIDE SEQUENCE [LARGE SCALE GENOMIC DNA]</scope>
    <source>
        <strain evidence="1 2">FSL L7-0360</strain>
    </source>
</reference>
<evidence type="ECO:0000313" key="2">
    <source>
        <dbReference type="Proteomes" id="UP000529446"/>
    </source>
</evidence>
<gene>
    <name evidence="1" type="ORF">HCB06_15615</name>
</gene>
<accession>A0A7X1D0C2</accession>
<protein>
    <submittedName>
        <fullName evidence="1">Uncharacterized protein</fullName>
    </submittedName>
</protein>